<evidence type="ECO:0000259" key="9">
    <source>
        <dbReference type="SMART" id="SM00650"/>
    </source>
</evidence>
<reference evidence="11" key="1">
    <citation type="submission" date="2020-07" db="EMBL/GenBank/DDBJ databases">
        <title>Metabolic diversity and evolutionary history of the archaeal phylum ###Micrarchaeota### uncovered from a freshwater lake metagenome.</title>
        <authorList>
            <person name="Kadnikov V.V."/>
            <person name="Savvichev A.S."/>
            <person name="Mardanov A.V."/>
            <person name="Beletsky A.V."/>
            <person name="Chupakov A.V."/>
            <person name="Kokryatskaya N.M."/>
            <person name="Pimenov N.V."/>
            <person name="Ravin N.V."/>
        </authorList>
    </citation>
    <scope>NUCLEOTIDE SEQUENCE [LARGE SCALE GENOMIC DNA]</scope>
</reference>
<dbReference type="InterPro" id="IPR001737">
    <property type="entry name" value="KsgA/Erm"/>
</dbReference>
<dbReference type="Proteomes" id="UP000510821">
    <property type="component" value="Chromosome"/>
</dbReference>
<evidence type="ECO:0000256" key="8">
    <source>
        <dbReference type="PROSITE-ProRule" id="PRU01026"/>
    </source>
</evidence>
<dbReference type="EC" id="2.1.1.-" evidence="7"/>
<feature type="domain" description="Ribosomal RNA adenine methylase transferase N-terminal" evidence="9">
    <location>
        <begin position="31"/>
        <end position="192"/>
    </location>
</feature>
<dbReference type="SUPFAM" id="SSF53335">
    <property type="entry name" value="S-adenosyl-L-methionine-dependent methyltransferases"/>
    <property type="match status" value="1"/>
</dbReference>
<feature type="binding site" evidence="7 8">
    <location>
        <position position="109"/>
    </location>
    <ligand>
        <name>S-adenosyl-L-methionine</name>
        <dbReference type="ChEBI" id="CHEBI:59789"/>
    </ligand>
</feature>
<dbReference type="GO" id="GO:0000179">
    <property type="term" value="F:rRNA (adenine-N6,N6-)-dimethyltransferase activity"/>
    <property type="evidence" value="ECO:0007669"/>
    <property type="project" value="UniProtKB-UniRule"/>
</dbReference>
<keyword evidence="2 7" id="KW-0698">rRNA processing</keyword>
<dbReference type="InterPro" id="IPR020596">
    <property type="entry name" value="rRNA_Ade_Mease_Trfase_CS"/>
</dbReference>
<evidence type="ECO:0000256" key="7">
    <source>
        <dbReference type="HAMAP-Rule" id="MF_00607"/>
    </source>
</evidence>
<dbReference type="PANTHER" id="PTHR11727">
    <property type="entry name" value="DIMETHYLADENOSINE TRANSFERASE"/>
    <property type="match status" value="1"/>
</dbReference>
<comment type="similarity">
    <text evidence="7">Belongs to the class I-like SAM-binding methyltransferase superfamily. rRNA adenine N(6)-methyltransferase family. RsmA subfamily.</text>
</comment>
<dbReference type="PROSITE" id="PS01131">
    <property type="entry name" value="RRNA_A_DIMETH"/>
    <property type="match status" value="1"/>
</dbReference>
<feature type="binding site" evidence="7 8">
    <location>
        <position position="94"/>
    </location>
    <ligand>
        <name>S-adenosyl-L-methionine</name>
        <dbReference type="ChEBI" id="CHEBI:59789"/>
    </ligand>
</feature>
<evidence type="ECO:0000256" key="1">
    <source>
        <dbReference type="ARBA" id="ARBA00022490"/>
    </source>
</evidence>
<feature type="binding site" evidence="7 8">
    <location>
        <position position="26"/>
    </location>
    <ligand>
        <name>S-adenosyl-L-methionine</name>
        <dbReference type="ChEBI" id="CHEBI:59789"/>
    </ligand>
</feature>
<dbReference type="EMBL" id="CP058998">
    <property type="protein sequence ID" value="QLJ53359.1"/>
    <property type="molecule type" value="Genomic_DNA"/>
</dbReference>
<evidence type="ECO:0000313" key="10">
    <source>
        <dbReference type="EMBL" id="QLJ53359.1"/>
    </source>
</evidence>
<organism evidence="10 11">
    <name type="scientific">Fermentimicrarchaeum limneticum</name>
    <dbReference type="NCBI Taxonomy" id="2795018"/>
    <lineage>
        <taxon>Archaea</taxon>
        <taxon>Candidatus Micrarchaeota</taxon>
        <taxon>Candidatus Fermentimicrarchaeales</taxon>
        <taxon>Candidatus Fermentimicrarchaeaceae</taxon>
        <taxon>Candidatus Fermentimicrarchaeum</taxon>
    </lineage>
</organism>
<gene>
    <name evidence="7" type="primary">rsmA</name>
    <name evidence="7" type="synonym">ksgA</name>
    <name evidence="10" type="ORF">Sv326_1184</name>
</gene>
<sequence>MLRDELLAIFERYDIHPRKRMSQSFLVDERVIEKEVDYAEVDGKEVLEIGPGVGFLTRALAERAGKVVAVEKDGRLARLLQDSMPESVEVIEADFLKYNVKKAEVIVSNVPYSISSPLLFKIAEMDFERAVLCFQEEFARRMVAKSGSSEYSRLSVMSQLSFEPRILQKVSRGCFFPVPRVDSALVLLKPKGKKVDELSGRLINFIFQHRNRTVRSALVSSSRNLGIEKRELMQLAEQLPFRERRVISLTLEEIMELVGKKELRGKL</sequence>
<keyword evidence="4 7" id="KW-0808">Transferase</keyword>
<accession>A0A7D6BCT4</accession>
<dbReference type="PROSITE" id="PS51689">
    <property type="entry name" value="SAM_RNA_A_N6_MT"/>
    <property type="match status" value="1"/>
</dbReference>
<dbReference type="InterPro" id="IPR011530">
    <property type="entry name" value="rRNA_adenine_dimethylase"/>
</dbReference>
<evidence type="ECO:0000313" key="11">
    <source>
        <dbReference type="Proteomes" id="UP000510821"/>
    </source>
</evidence>
<dbReference type="InterPro" id="IPR029063">
    <property type="entry name" value="SAM-dependent_MTases_sf"/>
</dbReference>
<dbReference type="Gene3D" id="3.40.50.150">
    <property type="entry name" value="Vaccinia Virus protein VP39"/>
    <property type="match status" value="1"/>
</dbReference>
<dbReference type="SMART" id="SM00650">
    <property type="entry name" value="rADc"/>
    <property type="match status" value="1"/>
</dbReference>
<comment type="caution">
    <text evidence="7 8">Lacks conserved residue(s) required for the propagation of feature annotation.</text>
</comment>
<dbReference type="KEGG" id="flt:Sv326_1184"/>
<keyword evidence="3 7" id="KW-0489">Methyltransferase</keyword>
<comment type="function">
    <text evidence="7">Specifically dimethylates two adjacent adenosines in the loop of a conserved hairpin near the 3'-end of 16S rRNA in the 30S particle. May play a critical role in biogenesis of 30S subunits.</text>
</comment>
<keyword evidence="6 7" id="KW-0694">RNA-binding</keyword>
<evidence type="ECO:0000256" key="2">
    <source>
        <dbReference type="ARBA" id="ARBA00022552"/>
    </source>
</evidence>
<dbReference type="PANTHER" id="PTHR11727:SF7">
    <property type="entry name" value="DIMETHYLADENOSINE TRANSFERASE-RELATED"/>
    <property type="match status" value="1"/>
</dbReference>
<dbReference type="NCBIfam" id="TIGR00755">
    <property type="entry name" value="ksgA"/>
    <property type="match status" value="1"/>
</dbReference>
<keyword evidence="1 7" id="KW-0963">Cytoplasm</keyword>
<dbReference type="GO" id="GO:0005737">
    <property type="term" value="C:cytoplasm"/>
    <property type="evidence" value="ECO:0007669"/>
    <property type="project" value="UniProtKB-SubCell"/>
</dbReference>
<dbReference type="GO" id="GO:0003723">
    <property type="term" value="F:RNA binding"/>
    <property type="evidence" value="ECO:0007669"/>
    <property type="project" value="UniProtKB-UniRule"/>
</dbReference>
<evidence type="ECO:0000256" key="4">
    <source>
        <dbReference type="ARBA" id="ARBA00022679"/>
    </source>
</evidence>
<dbReference type="Gene3D" id="1.10.8.100">
    <property type="entry name" value="Ribosomal RNA adenine dimethylase-like, domain 2"/>
    <property type="match status" value="1"/>
</dbReference>
<feature type="binding site" evidence="7 8">
    <location>
        <position position="50"/>
    </location>
    <ligand>
        <name>S-adenosyl-L-methionine</name>
        <dbReference type="ChEBI" id="CHEBI:59789"/>
    </ligand>
</feature>
<proteinExistence type="inferred from homology"/>
<evidence type="ECO:0000256" key="6">
    <source>
        <dbReference type="ARBA" id="ARBA00022884"/>
    </source>
</evidence>
<dbReference type="AlphaFoldDB" id="A0A7D6BCT4"/>
<keyword evidence="5 7" id="KW-0949">S-adenosyl-L-methionine</keyword>
<comment type="subcellular location">
    <subcellularLocation>
        <location evidence="7">Cytoplasm</location>
    </subcellularLocation>
</comment>
<dbReference type="CDD" id="cd02440">
    <property type="entry name" value="AdoMet_MTases"/>
    <property type="match status" value="1"/>
</dbReference>
<dbReference type="Pfam" id="PF00398">
    <property type="entry name" value="RrnaAD"/>
    <property type="match status" value="1"/>
</dbReference>
<evidence type="ECO:0000256" key="5">
    <source>
        <dbReference type="ARBA" id="ARBA00022691"/>
    </source>
</evidence>
<dbReference type="InterPro" id="IPR020598">
    <property type="entry name" value="rRNA_Ade_methylase_Trfase_N"/>
</dbReference>
<name>A0A7D6BCT4_FERL1</name>
<protein>
    <recommendedName>
        <fullName evidence="7">Probable ribosomal RNA small subunit methyltransferase A</fullName>
        <ecNumber evidence="7">2.1.1.-</ecNumber>
    </recommendedName>
    <alternativeName>
        <fullName evidence="7">16S rRNA dimethyladenosine transferase</fullName>
    </alternativeName>
    <alternativeName>
        <fullName evidence="7">16S rRNA dimethylase</fullName>
    </alternativeName>
    <alternativeName>
        <fullName evidence="7">S-adenosylmethionine-6-N',N'-adenosyl(rRNA) dimethyltransferase</fullName>
    </alternativeName>
</protein>
<dbReference type="HAMAP" id="MF_00607">
    <property type="entry name" value="16SrRNA_methyltr_A"/>
    <property type="match status" value="1"/>
</dbReference>
<evidence type="ECO:0000256" key="3">
    <source>
        <dbReference type="ARBA" id="ARBA00022603"/>
    </source>
</evidence>
<feature type="binding site" evidence="7 8">
    <location>
        <position position="71"/>
    </location>
    <ligand>
        <name>S-adenosyl-L-methionine</name>
        <dbReference type="ChEBI" id="CHEBI:59789"/>
    </ligand>
</feature>
<dbReference type="InterPro" id="IPR023165">
    <property type="entry name" value="rRNA_Ade_diMease-like_C"/>
</dbReference>